<dbReference type="Proteomes" id="UP000219559">
    <property type="component" value="Unassembled WGS sequence"/>
</dbReference>
<dbReference type="InterPro" id="IPR045076">
    <property type="entry name" value="MutS"/>
</dbReference>
<dbReference type="GO" id="GO:0006298">
    <property type="term" value="P:mismatch repair"/>
    <property type="evidence" value="ECO:0007669"/>
    <property type="project" value="InterPro"/>
</dbReference>
<keyword evidence="1" id="KW-0547">Nucleotide-binding</keyword>
<accession>A0A2A4G7C0</accession>
<dbReference type="SMART" id="SM00534">
    <property type="entry name" value="MUTSac"/>
    <property type="match status" value="1"/>
</dbReference>
<dbReference type="EMBL" id="NBWU01000003">
    <property type="protein sequence ID" value="PCE64333.1"/>
    <property type="molecule type" value="Genomic_DNA"/>
</dbReference>
<proteinExistence type="predicted"/>
<organism evidence="5 6">
    <name type="scientific">Sediminicola luteus</name>
    <dbReference type="NCBI Taxonomy" id="319238"/>
    <lineage>
        <taxon>Bacteria</taxon>
        <taxon>Pseudomonadati</taxon>
        <taxon>Bacteroidota</taxon>
        <taxon>Flavobacteriia</taxon>
        <taxon>Flavobacteriales</taxon>
        <taxon>Flavobacteriaceae</taxon>
        <taxon>Sediminicola</taxon>
    </lineage>
</organism>
<dbReference type="RefSeq" id="WP_097440456.1">
    <property type="nucleotide sequence ID" value="NZ_KZ300476.1"/>
</dbReference>
<dbReference type="GO" id="GO:0030983">
    <property type="term" value="F:mismatched DNA binding"/>
    <property type="evidence" value="ECO:0007669"/>
    <property type="project" value="InterPro"/>
</dbReference>
<dbReference type="AlphaFoldDB" id="A0A2A4G7C0"/>
<comment type="caution">
    <text evidence="5">The sequence shown here is derived from an EMBL/GenBank/DDBJ whole genome shotgun (WGS) entry which is preliminary data.</text>
</comment>
<dbReference type="GO" id="GO:0140664">
    <property type="term" value="F:ATP-dependent DNA damage sensor activity"/>
    <property type="evidence" value="ECO:0007669"/>
    <property type="project" value="InterPro"/>
</dbReference>
<evidence type="ECO:0000256" key="1">
    <source>
        <dbReference type="ARBA" id="ARBA00022741"/>
    </source>
</evidence>
<evidence type="ECO:0000259" key="4">
    <source>
        <dbReference type="SMART" id="SM00534"/>
    </source>
</evidence>
<dbReference type="SUPFAM" id="SSF52540">
    <property type="entry name" value="P-loop containing nucleoside triphosphate hydrolases"/>
    <property type="match status" value="1"/>
</dbReference>
<dbReference type="InterPro" id="IPR000432">
    <property type="entry name" value="DNA_mismatch_repair_MutS_C"/>
</dbReference>
<dbReference type="GO" id="GO:0005524">
    <property type="term" value="F:ATP binding"/>
    <property type="evidence" value="ECO:0007669"/>
    <property type="project" value="UniProtKB-KW"/>
</dbReference>
<name>A0A2A4G7C0_9FLAO</name>
<keyword evidence="6" id="KW-1185">Reference proteome</keyword>
<evidence type="ECO:0000256" key="3">
    <source>
        <dbReference type="ARBA" id="ARBA00023125"/>
    </source>
</evidence>
<protein>
    <recommendedName>
        <fullName evidence="4">DNA mismatch repair proteins mutS family domain-containing protein</fullName>
    </recommendedName>
</protein>
<evidence type="ECO:0000313" key="6">
    <source>
        <dbReference type="Proteomes" id="UP000219559"/>
    </source>
</evidence>
<keyword evidence="2" id="KW-0067">ATP-binding</keyword>
<dbReference type="GO" id="GO:0005829">
    <property type="term" value="C:cytosol"/>
    <property type="evidence" value="ECO:0007669"/>
    <property type="project" value="TreeGrafter"/>
</dbReference>
<dbReference type="PANTHER" id="PTHR11361">
    <property type="entry name" value="DNA MISMATCH REPAIR PROTEIN MUTS FAMILY MEMBER"/>
    <property type="match status" value="1"/>
</dbReference>
<dbReference type="Pfam" id="PF00488">
    <property type="entry name" value="MutS_V"/>
    <property type="match status" value="1"/>
</dbReference>
<dbReference type="PANTHER" id="PTHR11361:SF99">
    <property type="entry name" value="DNA MISMATCH REPAIR PROTEIN"/>
    <property type="match status" value="1"/>
</dbReference>
<dbReference type="OrthoDB" id="9802448at2"/>
<keyword evidence="3" id="KW-0238">DNA-binding</keyword>
<evidence type="ECO:0000313" key="5">
    <source>
        <dbReference type="EMBL" id="PCE64333.1"/>
    </source>
</evidence>
<gene>
    <name evidence="5" type="ORF">B7P33_08525</name>
</gene>
<sequence>MNNIRDLRLQEEILPLFDHTLNSFAKEKLWQMMQSPLGSREAIDFRQHILKGFLAQPKLLEYSYTVMYVYEVHLFFNGKDWELPIKGKNRFRYIASKDVKSQLEGKFNQAILWLYRLLEYYFLRLDLTAFPKAYQKELVRITDFLNEFDLGYYALQVREFGLKAKDMIHLSETLAQLKREKRIARFWEDLFQFEAYLSVAKGIRKQGFVFPSLVQNKIALKGLYHPLLRNPVKNDFELAVPVAVLNGPNMSGKSTFLKALGLCMYLWHLGYAIPAEQAELPIMAHFSIGIDHRDDLQNGYSHFMTEIKHLKAVLEKAKAGEATFAVFDELFSGTNATDALEICQRTILGMSRFKNSFFFISTHLEELRTQTVAQVKTIYVDCNLMEGIPVFTYKVKAGWSDIKVGRILFEKEGLDALLG</sequence>
<dbReference type="InterPro" id="IPR027417">
    <property type="entry name" value="P-loop_NTPase"/>
</dbReference>
<feature type="domain" description="DNA mismatch repair proteins mutS family" evidence="4">
    <location>
        <begin position="240"/>
        <end position="418"/>
    </location>
</feature>
<dbReference type="Gene3D" id="3.40.50.300">
    <property type="entry name" value="P-loop containing nucleotide triphosphate hydrolases"/>
    <property type="match status" value="1"/>
</dbReference>
<evidence type="ECO:0000256" key="2">
    <source>
        <dbReference type="ARBA" id="ARBA00022840"/>
    </source>
</evidence>
<reference evidence="5 6" key="1">
    <citation type="submission" date="2017-04" db="EMBL/GenBank/DDBJ databases">
        <title>A new member of the family Flavobacteriaceae isolated from ascidians.</title>
        <authorList>
            <person name="Chen L."/>
        </authorList>
    </citation>
    <scope>NUCLEOTIDE SEQUENCE [LARGE SCALE GENOMIC DNA]</scope>
    <source>
        <strain evidence="5 6">HQA918</strain>
    </source>
</reference>